<protein>
    <submittedName>
        <fullName evidence="2">YbaN family protein</fullName>
    </submittedName>
</protein>
<proteinExistence type="predicted"/>
<organism evidence="2 3">
    <name type="scientific">Balneatrix alpica</name>
    <dbReference type="NCBI Taxonomy" id="75684"/>
    <lineage>
        <taxon>Bacteria</taxon>
        <taxon>Pseudomonadati</taxon>
        <taxon>Pseudomonadota</taxon>
        <taxon>Gammaproteobacteria</taxon>
        <taxon>Oceanospirillales</taxon>
        <taxon>Balneatrichaceae</taxon>
        <taxon>Balneatrix</taxon>
    </lineage>
</organism>
<keyword evidence="1" id="KW-1133">Transmembrane helix</keyword>
<dbReference type="EMBL" id="JBHLZN010000003">
    <property type="protein sequence ID" value="MFB9886713.1"/>
    <property type="molecule type" value="Genomic_DNA"/>
</dbReference>
<feature type="transmembrane region" description="Helical" evidence="1">
    <location>
        <begin position="120"/>
        <end position="137"/>
    </location>
</feature>
<accession>A0ABV5ZBS7</accession>
<dbReference type="InterPro" id="IPR007401">
    <property type="entry name" value="DUF454"/>
</dbReference>
<dbReference type="Proteomes" id="UP001589628">
    <property type="component" value="Unassembled WGS sequence"/>
</dbReference>
<keyword evidence="1" id="KW-0812">Transmembrane</keyword>
<dbReference type="PANTHER" id="PTHR35813">
    <property type="entry name" value="INNER MEMBRANE PROTEIN YBAN"/>
    <property type="match status" value="1"/>
</dbReference>
<dbReference type="PANTHER" id="PTHR35813:SF1">
    <property type="entry name" value="INNER MEMBRANE PROTEIN YBAN"/>
    <property type="match status" value="1"/>
</dbReference>
<name>A0ABV5ZBS7_9GAMM</name>
<gene>
    <name evidence="2" type="ORF">ACFFLH_09845</name>
</gene>
<keyword evidence="1" id="KW-0472">Membrane</keyword>
<comment type="caution">
    <text evidence="2">The sequence shown here is derived from an EMBL/GenBank/DDBJ whole genome shotgun (WGS) entry which is preliminary data.</text>
</comment>
<dbReference type="RefSeq" id="WP_051527561.1">
    <property type="nucleotide sequence ID" value="NZ_JBHLZN010000003.1"/>
</dbReference>
<evidence type="ECO:0000256" key="1">
    <source>
        <dbReference type="SAM" id="Phobius"/>
    </source>
</evidence>
<evidence type="ECO:0000313" key="3">
    <source>
        <dbReference type="Proteomes" id="UP001589628"/>
    </source>
</evidence>
<evidence type="ECO:0000313" key="2">
    <source>
        <dbReference type="EMBL" id="MFB9886713.1"/>
    </source>
</evidence>
<feature type="transmembrane region" description="Helical" evidence="1">
    <location>
        <begin position="50"/>
        <end position="83"/>
    </location>
</feature>
<keyword evidence="3" id="KW-1185">Reference proteome</keyword>
<sequence>MHLFRYSDWLQGQSGRRQDAQPLFSPSTMTSIDRDRQQKSAAMALRKSLWILLGSLSLVLGVIGIILPGLPGTLFVLFAAWCFAKGSERCYQALLQHPWTGPSIQSWQQYRAMPRKAKKLAYLMLALGWLVGLWMLPNIWACLAYSLVLMGVSGYLASIPLLEEVQQHRTPQPSL</sequence>
<dbReference type="Pfam" id="PF04304">
    <property type="entry name" value="DUF454"/>
    <property type="match status" value="1"/>
</dbReference>
<reference evidence="2 3" key="1">
    <citation type="submission" date="2024-09" db="EMBL/GenBank/DDBJ databases">
        <authorList>
            <person name="Sun Q."/>
            <person name="Mori K."/>
        </authorList>
    </citation>
    <scope>NUCLEOTIDE SEQUENCE [LARGE SCALE GENOMIC DNA]</scope>
    <source>
        <strain evidence="2 3">ATCC 51285</strain>
    </source>
</reference>